<dbReference type="PATRIC" id="fig|66969.6.peg.1429"/>
<dbReference type="Pfam" id="PF08895">
    <property type="entry name" value="DUF1840"/>
    <property type="match status" value="1"/>
</dbReference>
<sequence>MFVTFKCDAYENISYFNDIAKQLLSLIGHGGSIPGAIKSEDIATALESLQQGLGKIKAVNQSRDDEEQEQEISLAKRAMPLIQLMQAALKKDCDILWEYSKFPG</sequence>
<reference evidence="1 2" key="1">
    <citation type="submission" date="2015-11" db="EMBL/GenBank/DDBJ databases">
        <title>Genomic analysis of 38 Legionella species identifies large and diverse effector repertoires.</title>
        <authorList>
            <person name="Burstein D."/>
            <person name="Amaro F."/>
            <person name="Zusman T."/>
            <person name="Lifshitz Z."/>
            <person name="Cohen O."/>
            <person name="Gilbert J.A."/>
            <person name="Pupko T."/>
            <person name="Shuman H.A."/>
            <person name="Segal G."/>
        </authorList>
    </citation>
    <scope>NUCLEOTIDE SEQUENCE [LARGE SCALE GENOMIC DNA]</scope>
    <source>
        <strain evidence="1 2">ATCC 51914</strain>
    </source>
</reference>
<keyword evidence="2" id="KW-1185">Reference proteome</keyword>
<accession>A0A0W1ACY0</accession>
<comment type="caution">
    <text evidence="1">The sequence shown here is derived from an EMBL/GenBank/DDBJ whole genome shotgun (WGS) entry which is preliminary data.</text>
</comment>
<dbReference type="Proteomes" id="UP000054729">
    <property type="component" value="Unassembled WGS sequence"/>
</dbReference>
<evidence type="ECO:0008006" key="3">
    <source>
        <dbReference type="Google" id="ProtNLM"/>
    </source>
</evidence>
<dbReference type="AlphaFoldDB" id="A0A0W1ACY0"/>
<gene>
    <name evidence="1" type="ORF">Lwal_1300</name>
</gene>
<organism evidence="1 2">
    <name type="scientific">Legionella waltersii</name>
    <dbReference type="NCBI Taxonomy" id="66969"/>
    <lineage>
        <taxon>Bacteria</taxon>
        <taxon>Pseudomonadati</taxon>
        <taxon>Pseudomonadota</taxon>
        <taxon>Gammaproteobacteria</taxon>
        <taxon>Legionellales</taxon>
        <taxon>Legionellaceae</taxon>
        <taxon>Legionella</taxon>
    </lineage>
</organism>
<name>A0A0W1ACY0_9GAMM</name>
<dbReference type="InterPro" id="IPR014991">
    <property type="entry name" value="DUF1840"/>
</dbReference>
<evidence type="ECO:0000313" key="2">
    <source>
        <dbReference type="Proteomes" id="UP000054729"/>
    </source>
</evidence>
<dbReference type="RefSeq" id="WP_058480009.1">
    <property type="nucleotide sequence ID" value="NZ_CAAAIQ010000007.1"/>
</dbReference>
<dbReference type="OrthoDB" id="5625523at2"/>
<dbReference type="STRING" id="66969.Lwal_1300"/>
<protein>
    <recommendedName>
        <fullName evidence="3">DUF1840 domain-containing protein</fullName>
    </recommendedName>
</protein>
<evidence type="ECO:0000313" key="1">
    <source>
        <dbReference type="EMBL" id="KTD79228.1"/>
    </source>
</evidence>
<dbReference type="EMBL" id="LNZB01000036">
    <property type="protein sequence ID" value="KTD79228.1"/>
    <property type="molecule type" value="Genomic_DNA"/>
</dbReference>
<proteinExistence type="predicted"/>